<dbReference type="SUPFAM" id="SSF56349">
    <property type="entry name" value="DNA breaking-rejoining enzymes"/>
    <property type="match status" value="1"/>
</dbReference>
<dbReference type="Pfam" id="PF02899">
    <property type="entry name" value="Phage_int_SAM_1"/>
    <property type="match status" value="1"/>
</dbReference>
<dbReference type="GO" id="GO:0006310">
    <property type="term" value="P:DNA recombination"/>
    <property type="evidence" value="ECO:0007669"/>
    <property type="project" value="UniProtKB-KW"/>
</dbReference>
<dbReference type="InterPro" id="IPR044068">
    <property type="entry name" value="CB"/>
</dbReference>
<keyword evidence="13" id="KW-1185">Reference proteome</keyword>
<evidence type="ECO:0008006" key="14">
    <source>
        <dbReference type="Google" id="ProtNLM"/>
    </source>
</evidence>
<dbReference type="OrthoDB" id="9801717at2"/>
<evidence type="ECO:0000256" key="6">
    <source>
        <dbReference type="ARBA" id="ARBA00023125"/>
    </source>
</evidence>
<dbReference type="PANTHER" id="PTHR30349">
    <property type="entry name" value="PHAGE INTEGRASE-RELATED"/>
    <property type="match status" value="1"/>
</dbReference>
<proteinExistence type="predicted"/>
<feature type="domain" description="Tyr recombinase" evidence="10">
    <location>
        <begin position="118"/>
        <end position="305"/>
    </location>
</feature>
<dbReference type="GO" id="GO:0015074">
    <property type="term" value="P:DNA integration"/>
    <property type="evidence" value="ECO:0007669"/>
    <property type="project" value="UniProtKB-KW"/>
</dbReference>
<evidence type="ECO:0000256" key="9">
    <source>
        <dbReference type="PROSITE-ProRule" id="PRU01248"/>
    </source>
</evidence>
<evidence type="ECO:0000256" key="8">
    <source>
        <dbReference type="ARBA" id="ARBA00023306"/>
    </source>
</evidence>
<dbReference type="RefSeq" id="WP_041089783.1">
    <property type="nucleotide sequence ID" value="NZ_JXRP01000018.1"/>
</dbReference>
<keyword evidence="3" id="KW-0132">Cell division</keyword>
<evidence type="ECO:0000313" key="13">
    <source>
        <dbReference type="Proteomes" id="UP000031938"/>
    </source>
</evidence>
<keyword evidence="5" id="KW-0229">DNA integration</keyword>
<dbReference type="PROSITE" id="PS51900">
    <property type="entry name" value="CB"/>
    <property type="match status" value="1"/>
</dbReference>
<keyword evidence="2" id="KW-0963">Cytoplasm</keyword>
<dbReference type="Gene3D" id="1.10.150.130">
    <property type="match status" value="1"/>
</dbReference>
<dbReference type="Proteomes" id="UP000031938">
    <property type="component" value="Unassembled WGS sequence"/>
</dbReference>
<keyword evidence="6 9" id="KW-0238">DNA-binding</keyword>
<evidence type="ECO:0000256" key="2">
    <source>
        <dbReference type="ARBA" id="ARBA00022490"/>
    </source>
</evidence>
<evidence type="ECO:0000259" key="11">
    <source>
        <dbReference type="PROSITE" id="PS51900"/>
    </source>
</evidence>
<sequence length="308" mass="35842">MNELNHFQKEFEAFEMYMEDVGYADTTIRHYRYDVLMFFRFIYNRKIDINEVTKLDILAFFRSLKMAGAKGQVKEGQASSRNRRLMSLRLFFKALTKYELMNHNPALDVDAARQSKERLPLFLNEHELAGLIQSVSEDQFTARNRLVIKLMAFAGLRVLEVHRLDSMDIDREQGGLTIYGKGGKTRYVPLKSSLFQELLEFEKNNQAIQRQAKAFFVSTRGQRLSIRMIQQITKNALEQLKKDPAFHYLEGKKLSAHKLRHTFGTSLVQKGADIRIVQELLGHENINTTQIYTHVTSEQKRKAIALFD</sequence>
<dbReference type="InterPro" id="IPR013762">
    <property type="entry name" value="Integrase-like_cat_sf"/>
</dbReference>
<feature type="domain" description="Core-binding (CB)" evidence="11">
    <location>
        <begin position="8"/>
        <end position="96"/>
    </location>
</feature>
<reference evidence="12 13" key="1">
    <citation type="submission" date="2015-01" db="EMBL/GenBank/DDBJ databases">
        <title>Genome sequencing of Jeotgalibacillus soli.</title>
        <authorList>
            <person name="Goh K.M."/>
            <person name="Chan K.-G."/>
            <person name="Yaakop A.S."/>
            <person name="Ee R."/>
            <person name="Gan H.M."/>
            <person name="Chan C.S."/>
        </authorList>
    </citation>
    <scope>NUCLEOTIDE SEQUENCE [LARGE SCALE GENOMIC DNA]</scope>
    <source>
        <strain evidence="12 13">P9</strain>
    </source>
</reference>
<dbReference type="GO" id="GO:0051301">
    <property type="term" value="P:cell division"/>
    <property type="evidence" value="ECO:0007669"/>
    <property type="project" value="UniProtKB-KW"/>
</dbReference>
<evidence type="ECO:0000259" key="10">
    <source>
        <dbReference type="PROSITE" id="PS51898"/>
    </source>
</evidence>
<dbReference type="InterPro" id="IPR004107">
    <property type="entry name" value="Integrase_SAM-like_N"/>
</dbReference>
<keyword evidence="4" id="KW-0159">Chromosome partition</keyword>
<keyword evidence="8" id="KW-0131">Cell cycle</keyword>
<gene>
    <name evidence="12" type="ORF">KP78_29780</name>
</gene>
<evidence type="ECO:0000256" key="5">
    <source>
        <dbReference type="ARBA" id="ARBA00022908"/>
    </source>
</evidence>
<dbReference type="GO" id="GO:0005737">
    <property type="term" value="C:cytoplasm"/>
    <property type="evidence" value="ECO:0007669"/>
    <property type="project" value="UniProtKB-SubCell"/>
</dbReference>
<dbReference type="InterPro" id="IPR010998">
    <property type="entry name" value="Integrase_recombinase_N"/>
</dbReference>
<dbReference type="InterPro" id="IPR050090">
    <property type="entry name" value="Tyrosine_recombinase_XerCD"/>
</dbReference>
<comment type="subcellular location">
    <subcellularLocation>
        <location evidence="1">Cytoplasm</location>
    </subcellularLocation>
</comment>
<dbReference type="InterPro" id="IPR011010">
    <property type="entry name" value="DNA_brk_join_enz"/>
</dbReference>
<name>A0A0C2RUL4_9BACL</name>
<dbReference type="EMBL" id="JXRP01000018">
    <property type="protein sequence ID" value="KIL45434.1"/>
    <property type="molecule type" value="Genomic_DNA"/>
</dbReference>
<dbReference type="GO" id="GO:0003677">
    <property type="term" value="F:DNA binding"/>
    <property type="evidence" value="ECO:0007669"/>
    <property type="project" value="UniProtKB-UniRule"/>
</dbReference>
<dbReference type="PROSITE" id="PS51898">
    <property type="entry name" value="TYR_RECOMBINASE"/>
    <property type="match status" value="1"/>
</dbReference>
<accession>A0A0C2RUL4</accession>
<dbReference type="AlphaFoldDB" id="A0A0C2RUL4"/>
<dbReference type="InterPro" id="IPR002104">
    <property type="entry name" value="Integrase_catalytic"/>
</dbReference>
<protein>
    <recommendedName>
        <fullName evidence="14">Integrase</fullName>
    </recommendedName>
</protein>
<dbReference type="Pfam" id="PF00589">
    <property type="entry name" value="Phage_integrase"/>
    <property type="match status" value="1"/>
</dbReference>
<dbReference type="STRING" id="889306.KP78_29780"/>
<keyword evidence="7" id="KW-0233">DNA recombination</keyword>
<dbReference type="PATRIC" id="fig|889306.3.peg.2990"/>
<evidence type="ECO:0000256" key="7">
    <source>
        <dbReference type="ARBA" id="ARBA00023172"/>
    </source>
</evidence>
<organism evidence="12 13">
    <name type="scientific">Jeotgalibacillus soli</name>
    <dbReference type="NCBI Taxonomy" id="889306"/>
    <lineage>
        <taxon>Bacteria</taxon>
        <taxon>Bacillati</taxon>
        <taxon>Bacillota</taxon>
        <taxon>Bacilli</taxon>
        <taxon>Bacillales</taxon>
        <taxon>Caryophanaceae</taxon>
        <taxon>Jeotgalibacillus</taxon>
    </lineage>
</organism>
<evidence type="ECO:0000256" key="4">
    <source>
        <dbReference type="ARBA" id="ARBA00022829"/>
    </source>
</evidence>
<comment type="caution">
    <text evidence="12">The sequence shown here is derived from an EMBL/GenBank/DDBJ whole genome shotgun (WGS) entry which is preliminary data.</text>
</comment>
<evidence type="ECO:0000256" key="1">
    <source>
        <dbReference type="ARBA" id="ARBA00004496"/>
    </source>
</evidence>
<dbReference type="PANTHER" id="PTHR30349:SF77">
    <property type="entry name" value="TYROSINE RECOMBINASE XERC"/>
    <property type="match status" value="1"/>
</dbReference>
<evidence type="ECO:0000313" key="12">
    <source>
        <dbReference type="EMBL" id="KIL45434.1"/>
    </source>
</evidence>
<dbReference type="GO" id="GO:0007059">
    <property type="term" value="P:chromosome segregation"/>
    <property type="evidence" value="ECO:0007669"/>
    <property type="project" value="UniProtKB-KW"/>
</dbReference>
<dbReference type="Gene3D" id="1.10.443.10">
    <property type="entry name" value="Intergrase catalytic core"/>
    <property type="match status" value="1"/>
</dbReference>
<evidence type="ECO:0000256" key="3">
    <source>
        <dbReference type="ARBA" id="ARBA00022618"/>
    </source>
</evidence>